<evidence type="ECO:0000256" key="3">
    <source>
        <dbReference type="ARBA" id="ARBA00022900"/>
    </source>
</evidence>
<dbReference type="Gene3D" id="2.10.25.10">
    <property type="entry name" value="Laminin"/>
    <property type="match status" value="1"/>
</dbReference>
<evidence type="ECO:0000256" key="2">
    <source>
        <dbReference type="ARBA" id="ARBA00022690"/>
    </source>
</evidence>
<evidence type="ECO:0000313" key="7">
    <source>
        <dbReference type="Proteomes" id="UP000030665"/>
    </source>
</evidence>
<dbReference type="InterPro" id="IPR051368">
    <property type="entry name" value="SerProtInhib-TIL_Domain"/>
</dbReference>
<dbReference type="CDD" id="cd19941">
    <property type="entry name" value="TIL"/>
    <property type="match status" value="1"/>
</dbReference>
<dbReference type="STRING" id="36087.A0A077Z7B4"/>
<keyword evidence="4" id="KW-1015">Disulfide bond</keyword>
<sequence>MHYELISQQMTCGPNQVYLRCGSACPATCEDVVNPKPKICTLQCVKGCFCKRGYVLDDTKNCVSRSSCLKRRKKPRTQLRLKGNPRMITV</sequence>
<dbReference type="PANTHER" id="PTHR23259">
    <property type="entry name" value="RIDDLE"/>
    <property type="match status" value="1"/>
</dbReference>
<dbReference type="InterPro" id="IPR002919">
    <property type="entry name" value="TIL_dom"/>
</dbReference>
<dbReference type="InterPro" id="IPR036084">
    <property type="entry name" value="Ser_inhib-like_sf"/>
</dbReference>
<dbReference type="GO" id="GO:0004867">
    <property type="term" value="F:serine-type endopeptidase inhibitor activity"/>
    <property type="evidence" value="ECO:0007669"/>
    <property type="project" value="UniProtKB-KW"/>
</dbReference>
<proteinExistence type="inferred from homology"/>
<comment type="similarity">
    <text evidence="1">Belongs to the serine protease inhibitor-like (TIL domain-containing) family.</text>
</comment>
<dbReference type="SUPFAM" id="SSF57567">
    <property type="entry name" value="Serine protease inhibitors"/>
    <property type="match status" value="1"/>
</dbReference>
<reference evidence="6" key="2">
    <citation type="submission" date="2014-03" db="EMBL/GenBank/DDBJ databases">
        <title>The whipworm genome and dual-species transcriptomics of an intimate host-pathogen interaction.</title>
        <authorList>
            <person name="Foth B.J."/>
            <person name="Tsai I.J."/>
            <person name="Reid A.J."/>
            <person name="Bancroft A.J."/>
            <person name="Nichol S."/>
            <person name="Tracey A."/>
            <person name="Holroyd N."/>
            <person name="Cotton J.A."/>
            <person name="Stanley E.J."/>
            <person name="Zarowiecki M."/>
            <person name="Liu J.Z."/>
            <person name="Huckvale T."/>
            <person name="Cooper P.J."/>
            <person name="Grencis R.K."/>
            <person name="Berriman M."/>
        </authorList>
    </citation>
    <scope>NUCLEOTIDE SEQUENCE [LARGE SCALE GENOMIC DNA]</scope>
</reference>
<accession>A0A077Z7B4</accession>
<evidence type="ECO:0000256" key="1">
    <source>
        <dbReference type="ARBA" id="ARBA00007611"/>
    </source>
</evidence>
<protein>
    <submittedName>
        <fullName evidence="6">Chymotrypsin-elastase inhibitor ixodidin</fullName>
    </submittedName>
</protein>
<feature type="domain" description="TIL" evidence="5">
    <location>
        <begin position="12"/>
        <end position="68"/>
    </location>
</feature>
<evidence type="ECO:0000259" key="5">
    <source>
        <dbReference type="Pfam" id="PF01826"/>
    </source>
</evidence>
<reference evidence="6" key="1">
    <citation type="submission" date="2014-01" db="EMBL/GenBank/DDBJ databases">
        <authorList>
            <person name="Aslett M."/>
        </authorList>
    </citation>
    <scope>NUCLEOTIDE SEQUENCE</scope>
</reference>
<organism evidence="6 7">
    <name type="scientific">Trichuris trichiura</name>
    <name type="common">Whipworm</name>
    <name type="synonym">Trichocephalus trichiurus</name>
    <dbReference type="NCBI Taxonomy" id="36087"/>
    <lineage>
        <taxon>Eukaryota</taxon>
        <taxon>Metazoa</taxon>
        <taxon>Ecdysozoa</taxon>
        <taxon>Nematoda</taxon>
        <taxon>Enoplea</taxon>
        <taxon>Dorylaimia</taxon>
        <taxon>Trichinellida</taxon>
        <taxon>Trichuridae</taxon>
        <taxon>Trichuris</taxon>
    </lineage>
</organism>
<dbReference type="Pfam" id="PF01826">
    <property type="entry name" value="TIL"/>
    <property type="match status" value="1"/>
</dbReference>
<keyword evidence="3" id="KW-0722">Serine protease inhibitor</keyword>
<name>A0A077Z7B4_TRITR</name>
<evidence type="ECO:0000256" key="4">
    <source>
        <dbReference type="ARBA" id="ARBA00023157"/>
    </source>
</evidence>
<dbReference type="AlphaFoldDB" id="A0A077Z7B4"/>
<dbReference type="OrthoDB" id="5912264at2759"/>
<gene>
    <name evidence="6" type="ORF">TTRE_0000464901</name>
</gene>
<keyword evidence="2" id="KW-0646">Protease inhibitor</keyword>
<dbReference type="Proteomes" id="UP000030665">
    <property type="component" value="Unassembled WGS sequence"/>
</dbReference>
<dbReference type="PANTHER" id="PTHR23259:SF70">
    <property type="entry name" value="ACCESSORY GLAND PROTEIN ACP62F-RELATED"/>
    <property type="match status" value="1"/>
</dbReference>
<dbReference type="FunFam" id="2.10.25.10:FF:000055">
    <property type="entry name" value="alpha-tectorin isoform X1"/>
    <property type="match status" value="1"/>
</dbReference>
<evidence type="ECO:0000313" key="6">
    <source>
        <dbReference type="EMBL" id="CDW56372.1"/>
    </source>
</evidence>
<keyword evidence="7" id="KW-1185">Reference proteome</keyword>
<dbReference type="EMBL" id="HG806032">
    <property type="protein sequence ID" value="CDW56372.1"/>
    <property type="molecule type" value="Genomic_DNA"/>
</dbReference>